<keyword evidence="7" id="KW-1185">Reference proteome</keyword>
<dbReference type="CDD" id="cd21200">
    <property type="entry name" value="CH_SMTN-like"/>
    <property type="match status" value="1"/>
</dbReference>
<keyword evidence="2" id="KW-0175">Coiled coil</keyword>
<feature type="compositionally biased region" description="Low complexity" evidence="4">
    <location>
        <begin position="96"/>
        <end position="125"/>
    </location>
</feature>
<dbReference type="SMART" id="SM00033">
    <property type="entry name" value="CH"/>
    <property type="match status" value="1"/>
</dbReference>
<dbReference type="EMBL" id="CAKOGL010000016">
    <property type="protein sequence ID" value="CAH2095803.1"/>
    <property type="molecule type" value="Genomic_DNA"/>
</dbReference>
<dbReference type="Gene3D" id="1.10.418.10">
    <property type="entry name" value="Calponin-like domain"/>
    <property type="match status" value="1"/>
</dbReference>
<evidence type="ECO:0000313" key="7">
    <source>
        <dbReference type="Proteomes" id="UP001153954"/>
    </source>
</evidence>
<comment type="similarity">
    <text evidence="3">Belongs to the smoothelin family.</text>
</comment>
<evidence type="ECO:0000256" key="1">
    <source>
        <dbReference type="ARBA" id="ARBA00022553"/>
    </source>
</evidence>
<dbReference type="InterPro" id="IPR001715">
    <property type="entry name" value="CH_dom"/>
</dbReference>
<sequence>MYVYLSQETVQSSGGKVSSRHIEEFDIDQCWDERVLRTLLDECTDYDQRRRLRSRIRTLMAEQEACASAVTDALAAAGETVETEDQSGEREEEEVTTVTSSVRRNSSEKTVSSTTTTKTSKVIESMTRSAPKPVSPFAKFRQLEKQNSTNSPNSPKSPQSPGSPSQPYFKFTDPALQASAVTIKERLLQWCRDKTRDYENVKLENFSTSWADGLAFCALLHHFLPDAFDYSALSPDRRRHNFTLAFKVADEKAGIYPLLDVDDMVAMRKPDWKCVFTYVQSIYRRFKDER</sequence>
<comment type="caution">
    <text evidence="6">The sequence shown here is derived from an EMBL/GenBank/DDBJ whole genome shotgun (WGS) entry which is preliminary data.</text>
</comment>
<evidence type="ECO:0000256" key="2">
    <source>
        <dbReference type="ARBA" id="ARBA00023054"/>
    </source>
</evidence>
<dbReference type="Pfam" id="PF00307">
    <property type="entry name" value="CH"/>
    <property type="match status" value="1"/>
</dbReference>
<feature type="region of interest" description="Disordered" evidence="4">
    <location>
        <begin position="77"/>
        <end position="170"/>
    </location>
</feature>
<dbReference type="PANTHER" id="PTHR23167:SF88">
    <property type="entry name" value="CALPONIN-HOMOLOGY (CH) DOMAIN-CONTAINING PROTEIN"/>
    <property type="match status" value="1"/>
</dbReference>
<organism evidence="6 7">
    <name type="scientific">Euphydryas editha</name>
    <name type="common">Edith's checkerspot</name>
    <dbReference type="NCBI Taxonomy" id="104508"/>
    <lineage>
        <taxon>Eukaryota</taxon>
        <taxon>Metazoa</taxon>
        <taxon>Ecdysozoa</taxon>
        <taxon>Arthropoda</taxon>
        <taxon>Hexapoda</taxon>
        <taxon>Insecta</taxon>
        <taxon>Pterygota</taxon>
        <taxon>Neoptera</taxon>
        <taxon>Endopterygota</taxon>
        <taxon>Lepidoptera</taxon>
        <taxon>Glossata</taxon>
        <taxon>Ditrysia</taxon>
        <taxon>Papilionoidea</taxon>
        <taxon>Nymphalidae</taxon>
        <taxon>Nymphalinae</taxon>
        <taxon>Euphydryas</taxon>
    </lineage>
</organism>
<protein>
    <recommendedName>
        <fullName evidence="5">Calponin-homology (CH) domain-containing protein</fullName>
    </recommendedName>
</protein>
<dbReference type="AlphaFoldDB" id="A0AAU9U9L8"/>
<gene>
    <name evidence="6" type="ORF">EEDITHA_LOCUS11219</name>
</gene>
<dbReference type="Pfam" id="PF12510">
    <property type="entry name" value="Smoothelin"/>
    <property type="match status" value="1"/>
</dbReference>
<dbReference type="InterPro" id="IPR036872">
    <property type="entry name" value="CH_dom_sf"/>
</dbReference>
<evidence type="ECO:0000313" key="6">
    <source>
        <dbReference type="EMBL" id="CAH2095803.1"/>
    </source>
</evidence>
<proteinExistence type="inferred from homology"/>
<dbReference type="InterPro" id="IPR050540">
    <property type="entry name" value="F-actin_Monoox_Mical"/>
</dbReference>
<reference evidence="6" key="1">
    <citation type="submission" date="2022-03" db="EMBL/GenBank/DDBJ databases">
        <authorList>
            <person name="Tunstrom K."/>
        </authorList>
    </citation>
    <scope>NUCLEOTIDE SEQUENCE</scope>
</reference>
<dbReference type="FunFam" id="1.10.418.10:FF:000009">
    <property type="entry name" value="smoothelin isoform X2"/>
    <property type="match status" value="1"/>
</dbReference>
<keyword evidence="1" id="KW-0597">Phosphoprotein</keyword>
<evidence type="ECO:0000256" key="3">
    <source>
        <dbReference type="ARBA" id="ARBA00061655"/>
    </source>
</evidence>
<dbReference type="PROSITE" id="PS50021">
    <property type="entry name" value="CH"/>
    <property type="match status" value="1"/>
</dbReference>
<feature type="domain" description="Calponin-homology (CH)" evidence="5">
    <location>
        <begin position="181"/>
        <end position="287"/>
    </location>
</feature>
<dbReference type="Proteomes" id="UP001153954">
    <property type="component" value="Unassembled WGS sequence"/>
</dbReference>
<accession>A0AAU9U9L8</accession>
<dbReference type="InterPro" id="IPR022189">
    <property type="entry name" value="SMTN"/>
</dbReference>
<name>A0AAU9U9L8_EUPED</name>
<feature type="compositionally biased region" description="Acidic residues" evidence="4">
    <location>
        <begin position="81"/>
        <end position="95"/>
    </location>
</feature>
<dbReference type="SUPFAM" id="SSF47576">
    <property type="entry name" value="Calponin-homology domain, CH-domain"/>
    <property type="match status" value="1"/>
</dbReference>
<dbReference type="PANTHER" id="PTHR23167">
    <property type="entry name" value="CALPONIN HOMOLOGY DOMAIN-CONTAINING PROTEIN DDB_G0272472-RELATED"/>
    <property type="match status" value="1"/>
</dbReference>
<evidence type="ECO:0000256" key="4">
    <source>
        <dbReference type="SAM" id="MobiDB-lite"/>
    </source>
</evidence>
<feature type="compositionally biased region" description="Low complexity" evidence="4">
    <location>
        <begin position="146"/>
        <end position="167"/>
    </location>
</feature>
<evidence type="ECO:0000259" key="5">
    <source>
        <dbReference type="PROSITE" id="PS50021"/>
    </source>
</evidence>